<dbReference type="EMBL" id="JAWJWE010000001">
    <property type="protein sequence ID" value="KAK6645067.1"/>
    <property type="molecule type" value="Genomic_DNA"/>
</dbReference>
<dbReference type="Proteomes" id="UP001372834">
    <property type="component" value="Unassembled WGS sequence"/>
</dbReference>
<dbReference type="SUPFAM" id="SSF56104">
    <property type="entry name" value="SAICAR synthase-like"/>
    <property type="match status" value="1"/>
</dbReference>
<reference evidence="2 3" key="1">
    <citation type="submission" date="2023-10" db="EMBL/GenBank/DDBJ databases">
        <title>Genomes of two closely related lineages of the louse Polyplax serrata with different host specificities.</title>
        <authorList>
            <person name="Martinu J."/>
            <person name="Tarabai H."/>
            <person name="Stefka J."/>
            <person name="Hypsa V."/>
        </authorList>
    </citation>
    <scope>NUCLEOTIDE SEQUENCE [LARGE SCALE GENOMIC DNA]</scope>
    <source>
        <strain evidence="2">HR10_N</strain>
    </source>
</reference>
<sequence>MATGSKSKSTESNSTEGNSFDKMVENQERATNRDPNKNLVSGQQRRKSRSSISVTCDGYRHGRYNSVDCLGHHKPRTLMESLLVAKMEAATLKANACDLKPVLTRMNSAESCSSVGSVGSSSLGSEFCRCDDCLLGIGDTFASNSTIVSKKVVCAIGDETSGWRKLRNIVQWTPFFQTYKKQRYPWVQLAGHQGNFKAGPEQGTILKKLCPKEEKCYKILMKDVLRPYVPEYKGQVTCDDSDCILLTV</sequence>
<dbReference type="InterPro" id="IPR038286">
    <property type="entry name" value="IPK_sf"/>
</dbReference>
<feature type="region of interest" description="Disordered" evidence="1">
    <location>
        <begin position="1"/>
        <end position="52"/>
    </location>
</feature>
<accession>A0AAN8SHL0</accession>
<gene>
    <name evidence="2" type="ORF">RUM43_001343</name>
</gene>
<protein>
    <recommendedName>
        <fullName evidence="4">Kinase</fullName>
    </recommendedName>
</protein>
<dbReference type="AlphaFoldDB" id="A0AAN8SHL0"/>
<evidence type="ECO:0000256" key="1">
    <source>
        <dbReference type="SAM" id="MobiDB-lite"/>
    </source>
</evidence>
<feature type="compositionally biased region" description="Basic and acidic residues" evidence="1">
    <location>
        <begin position="22"/>
        <end position="36"/>
    </location>
</feature>
<dbReference type="Gene3D" id="3.30.470.160">
    <property type="entry name" value="Inositol polyphosphate kinase"/>
    <property type="match status" value="1"/>
</dbReference>
<organism evidence="2 3">
    <name type="scientific">Polyplax serrata</name>
    <name type="common">Common mouse louse</name>
    <dbReference type="NCBI Taxonomy" id="468196"/>
    <lineage>
        <taxon>Eukaryota</taxon>
        <taxon>Metazoa</taxon>
        <taxon>Ecdysozoa</taxon>
        <taxon>Arthropoda</taxon>
        <taxon>Hexapoda</taxon>
        <taxon>Insecta</taxon>
        <taxon>Pterygota</taxon>
        <taxon>Neoptera</taxon>
        <taxon>Paraneoptera</taxon>
        <taxon>Psocodea</taxon>
        <taxon>Troctomorpha</taxon>
        <taxon>Phthiraptera</taxon>
        <taxon>Anoplura</taxon>
        <taxon>Polyplacidae</taxon>
        <taxon>Polyplax</taxon>
    </lineage>
</organism>
<proteinExistence type="predicted"/>
<evidence type="ECO:0000313" key="3">
    <source>
        <dbReference type="Proteomes" id="UP001372834"/>
    </source>
</evidence>
<name>A0AAN8SHL0_POLSC</name>
<comment type="caution">
    <text evidence="2">The sequence shown here is derived from an EMBL/GenBank/DDBJ whole genome shotgun (WGS) entry which is preliminary data.</text>
</comment>
<feature type="compositionally biased region" description="Low complexity" evidence="1">
    <location>
        <begin position="1"/>
        <end position="18"/>
    </location>
</feature>
<evidence type="ECO:0000313" key="2">
    <source>
        <dbReference type="EMBL" id="KAK6645067.1"/>
    </source>
</evidence>
<evidence type="ECO:0008006" key="4">
    <source>
        <dbReference type="Google" id="ProtNLM"/>
    </source>
</evidence>